<keyword evidence="5 7" id="KW-0472">Membrane</keyword>
<accession>A0A1I5QV59</accession>
<protein>
    <submittedName>
        <fullName evidence="10">TonB-linked outer membrane protein, SusC/RagA family</fullName>
    </submittedName>
</protein>
<evidence type="ECO:0000256" key="1">
    <source>
        <dbReference type="ARBA" id="ARBA00004571"/>
    </source>
</evidence>
<keyword evidence="6 7" id="KW-0998">Cell outer membrane</keyword>
<dbReference type="SUPFAM" id="SSF56935">
    <property type="entry name" value="Porins"/>
    <property type="match status" value="1"/>
</dbReference>
<dbReference type="Pfam" id="PF13715">
    <property type="entry name" value="CarbopepD_reg_2"/>
    <property type="match status" value="1"/>
</dbReference>
<proteinExistence type="inferred from homology"/>
<dbReference type="InterPro" id="IPR023996">
    <property type="entry name" value="TonB-dep_OMP_SusC/RagA"/>
</dbReference>
<dbReference type="EMBL" id="FOXH01000003">
    <property type="protein sequence ID" value="SFP49977.1"/>
    <property type="molecule type" value="Genomic_DNA"/>
</dbReference>
<evidence type="ECO:0000313" key="10">
    <source>
        <dbReference type="EMBL" id="SFP49977.1"/>
    </source>
</evidence>
<dbReference type="Pfam" id="PF16344">
    <property type="entry name" value="FecR_C"/>
    <property type="match status" value="1"/>
</dbReference>
<dbReference type="InterPro" id="IPR039426">
    <property type="entry name" value="TonB-dep_rcpt-like"/>
</dbReference>
<keyword evidence="3 7" id="KW-1134">Transmembrane beta strand</keyword>
<reference evidence="10 11" key="1">
    <citation type="submission" date="2016-10" db="EMBL/GenBank/DDBJ databases">
        <authorList>
            <person name="de Groot N.N."/>
        </authorList>
    </citation>
    <scope>NUCLEOTIDE SEQUENCE [LARGE SCALE GENOMIC DNA]</scope>
    <source>
        <strain evidence="11">E92,LMG 26720,CCM 7988</strain>
    </source>
</reference>
<dbReference type="Gene3D" id="2.60.40.1120">
    <property type="entry name" value="Carboxypeptidase-like, regulatory domain"/>
    <property type="match status" value="1"/>
</dbReference>
<organism evidence="10 11">
    <name type="scientific">Pseudarcicella hirudinis</name>
    <dbReference type="NCBI Taxonomy" id="1079859"/>
    <lineage>
        <taxon>Bacteria</taxon>
        <taxon>Pseudomonadati</taxon>
        <taxon>Bacteroidota</taxon>
        <taxon>Cytophagia</taxon>
        <taxon>Cytophagales</taxon>
        <taxon>Flectobacillaceae</taxon>
        <taxon>Pseudarcicella</taxon>
    </lineage>
</organism>
<gene>
    <name evidence="10" type="ORF">SAMN04515674_103374</name>
</gene>
<evidence type="ECO:0000256" key="3">
    <source>
        <dbReference type="ARBA" id="ARBA00022452"/>
    </source>
</evidence>
<dbReference type="Gene3D" id="2.170.130.10">
    <property type="entry name" value="TonB-dependent receptor, plug domain"/>
    <property type="match status" value="1"/>
</dbReference>
<dbReference type="Gene3D" id="2.40.170.20">
    <property type="entry name" value="TonB-dependent receptor, beta-barrel domain"/>
    <property type="match status" value="1"/>
</dbReference>
<comment type="similarity">
    <text evidence="7">Belongs to the TonB-dependent receptor family.</text>
</comment>
<sequence length="1130" mass="124913">MIRAGIILFLLSRDFSIYSQIPGSAEEVKLTVRFENRPVLEVFKELEKKTGFRFTYNDAYLNEKLKVSLRAENKNIQEILSYLSKETNLAFKIIKKHIHVMAFEDLLSSGSEPDPKNFSFRIEGMITGTDTGEPVFGATVAIKGSTRGTVSNEKGAFVLDADNENAILLISSIGFVKKELKIGKKTKVQITLQPDIIPLEEVVVIGYGTQKKKDLTGAISTIDPERIIKIATNDVTKAMQGQIAGVSVHGSGEPGMNPQVIVRGIGSFNSTSPLYIIDGVQAPIGDLPVSDIESVQVLKDASAAAIYGSRAANGVIIITTKRGKSGKMKVDYSFYHGWQNIAKRLEVANREEYQMLVNEASANAEPALAKKPANDSDSPLFVNNIDTDWQKEAFKTGKIQEHTLGVSGGNETVTYNVSLNYFDHTGTIVGSGPGYTRYGLRVNTDFKHQRFKFGESLGFTGVDQNFMTFVHDGTPLGYIVGAIPTLPVYDNTTKNGFGSASQTIHGSYTANAIGFNSTLQSKTDRNRLIGNIYGEYAILEDLKFRLSLGYERTDWRDFNFQPKYDFGWFYVNNIAKMNDWRGYGYTGTIEGTLSYDKIIGKNIISAIAGYSVLQSAISRVQAHAEGFSEPYFPVLSNGTSGISVTGYEEENRLLSYFGRVNYSFNDKYLLTATIRRDASSRFSRQNRWGTFPSLALGWKMHNERFMKALPFISQFKLRASYGLLGNQEIPSYQYEAVINPYAHAVFGNQLAPGATQLEFATPDIKWESRESHNIGLDAGFLGNKITLTVEYYQNTSKDMLLRVRIPESTGVYNWKSPFVNGASVENSGWEFQAGYKNTSGGLTYGFNAYLTTLKNKVLSLGYGDQPIGDGITRTEVGGEVGALYGWVTDGLFQTQDEIDQLNRKSPIGRYQEVLTRPGDIRFKDINGRDANGKLTGKPDGKIDDDDRTFLGSAIPDVSFGISANLAFKAFDLSVMASGVSGNLIYNGLRASLEYGGGWDNYAKNSLNRWTPANTDTEVPRVVMFDPNKNNRASARWLEKGDYLRITTVQLGYSLPKKVLSKLKMSRLRVYVSGQNLLTLTGYTGFDPDFGNDGLFNRAIDQGLAPNRNFNAYAGGLPNPRSFMAGVQLGF</sequence>
<evidence type="ECO:0000256" key="6">
    <source>
        <dbReference type="ARBA" id="ARBA00023237"/>
    </source>
</evidence>
<dbReference type="InterPro" id="IPR032508">
    <property type="entry name" value="FecR_C"/>
</dbReference>
<comment type="subcellular location">
    <subcellularLocation>
        <location evidence="1 7">Cell outer membrane</location>
        <topology evidence="1 7">Multi-pass membrane protein</topology>
    </subcellularLocation>
</comment>
<dbReference type="InterPro" id="IPR036942">
    <property type="entry name" value="Beta-barrel_TonB_sf"/>
</dbReference>
<keyword evidence="2 7" id="KW-0813">Transport</keyword>
<evidence type="ECO:0000259" key="9">
    <source>
        <dbReference type="Pfam" id="PF16344"/>
    </source>
</evidence>
<evidence type="ECO:0000256" key="4">
    <source>
        <dbReference type="ARBA" id="ARBA00022692"/>
    </source>
</evidence>
<dbReference type="SUPFAM" id="SSF49464">
    <property type="entry name" value="Carboxypeptidase regulatory domain-like"/>
    <property type="match status" value="1"/>
</dbReference>
<evidence type="ECO:0000256" key="7">
    <source>
        <dbReference type="PROSITE-ProRule" id="PRU01360"/>
    </source>
</evidence>
<dbReference type="GO" id="GO:0009279">
    <property type="term" value="C:cell outer membrane"/>
    <property type="evidence" value="ECO:0007669"/>
    <property type="project" value="UniProtKB-SubCell"/>
</dbReference>
<dbReference type="STRING" id="1079859.SAMN04515674_103374"/>
<keyword evidence="11" id="KW-1185">Reference proteome</keyword>
<feature type="domain" description="Protein FecR C-terminal" evidence="9">
    <location>
        <begin position="33"/>
        <end position="99"/>
    </location>
</feature>
<evidence type="ECO:0000256" key="5">
    <source>
        <dbReference type="ARBA" id="ARBA00023136"/>
    </source>
</evidence>
<keyword evidence="4 7" id="KW-0812">Transmembrane</keyword>
<dbReference type="Proteomes" id="UP000199306">
    <property type="component" value="Unassembled WGS sequence"/>
</dbReference>
<evidence type="ECO:0000313" key="11">
    <source>
        <dbReference type="Proteomes" id="UP000199306"/>
    </source>
</evidence>
<dbReference type="InterPro" id="IPR037066">
    <property type="entry name" value="Plug_dom_sf"/>
</dbReference>
<dbReference type="InterPro" id="IPR023997">
    <property type="entry name" value="TonB-dep_OMP_SusC/RagA_CS"/>
</dbReference>
<dbReference type="NCBIfam" id="TIGR04056">
    <property type="entry name" value="OMP_RagA_SusC"/>
    <property type="match status" value="1"/>
</dbReference>
<feature type="domain" description="TonB-dependent receptor plug" evidence="8">
    <location>
        <begin position="211"/>
        <end position="315"/>
    </location>
</feature>
<dbReference type="Pfam" id="PF07715">
    <property type="entry name" value="Plug"/>
    <property type="match status" value="1"/>
</dbReference>
<dbReference type="InterPro" id="IPR012910">
    <property type="entry name" value="Plug_dom"/>
</dbReference>
<evidence type="ECO:0000256" key="2">
    <source>
        <dbReference type="ARBA" id="ARBA00022448"/>
    </source>
</evidence>
<dbReference type="AlphaFoldDB" id="A0A1I5QV59"/>
<dbReference type="PROSITE" id="PS52016">
    <property type="entry name" value="TONB_DEPENDENT_REC_3"/>
    <property type="match status" value="1"/>
</dbReference>
<dbReference type="InterPro" id="IPR008969">
    <property type="entry name" value="CarboxyPept-like_regulatory"/>
</dbReference>
<name>A0A1I5QV59_9BACT</name>
<dbReference type="Gene3D" id="3.55.50.30">
    <property type="match status" value="1"/>
</dbReference>
<dbReference type="NCBIfam" id="TIGR04057">
    <property type="entry name" value="SusC_RagA_signa"/>
    <property type="match status" value="1"/>
</dbReference>
<evidence type="ECO:0000259" key="8">
    <source>
        <dbReference type="Pfam" id="PF07715"/>
    </source>
</evidence>